<dbReference type="InterPro" id="IPR006860">
    <property type="entry name" value="FecR"/>
</dbReference>
<dbReference type="InterPro" id="IPR032623">
    <property type="entry name" value="FecR_N"/>
</dbReference>
<dbReference type="Gene3D" id="3.55.50.30">
    <property type="match status" value="1"/>
</dbReference>
<evidence type="ECO:0000259" key="2">
    <source>
        <dbReference type="Pfam" id="PF16220"/>
    </source>
</evidence>
<feature type="domain" description="FecR protein" evidence="1">
    <location>
        <begin position="126"/>
        <end position="218"/>
    </location>
</feature>
<evidence type="ECO:0000313" key="3">
    <source>
        <dbReference type="EMBL" id="MFC7287229.1"/>
    </source>
</evidence>
<sequence>MNTDTHSGMTEQDQIQREAQAWLRRLASGEATQLDIQGFRRWREKSPLHWTTFTEAKRLWQMLDPALAQVAQREAVRAANGTRLAGSRHGRRAFLGFATGTAAAAGAAIVYPPLGLWPALNEWQADYRTVTGEQRMLALANGVNLEMNTQTSVNRLSAQGETPAGIKLISGETAIDLSASAQAFSVNAGAGRSIAQASRFEVRNLDNKVCVTCIEGEVLVEHPLGKRRVHARQQVVYDADTLSPPATVALADWSAWRKGTLVFWQTPLDKVVAEINRYRPGKVVLLASHLNNRAVSGRFAIASLDTVLLQIQQSYDLKAHTLPNGILVLS</sequence>
<dbReference type="RefSeq" id="WP_382270336.1">
    <property type="nucleotide sequence ID" value="NZ_JBHTBU010000001.1"/>
</dbReference>
<dbReference type="Pfam" id="PF16220">
    <property type="entry name" value="DUF4880"/>
    <property type="match status" value="1"/>
</dbReference>
<gene>
    <name evidence="3" type="ORF">ACFQPC_04180</name>
</gene>
<dbReference type="PANTHER" id="PTHR30273:SF2">
    <property type="entry name" value="PROTEIN FECR"/>
    <property type="match status" value="1"/>
</dbReference>
<reference evidence="4" key="1">
    <citation type="journal article" date="2019" name="Int. J. Syst. Evol. Microbiol.">
        <title>The Global Catalogue of Microorganisms (GCM) 10K type strain sequencing project: providing services to taxonomists for standard genome sequencing and annotation.</title>
        <authorList>
            <consortium name="The Broad Institute Genomics Platform"/>
            <consortium name="The Broad Institute Genome Sequencing Center for Infectious Disease"/>
            <person name="Wu L."/>
            <person name="Ma J."/>
        </authorList>
    </citation>
    <scope>NUCLEOTIDE SEQUENCE [LARGE SCALE GENOMIC DNA]</scope>
    <source>
        <strain evidence="4">KACC 12508</strain>
    </source>
</reference>
<evidence type="ECO:0000259" key="1">
    <source>
        <dbReference type="Pfam" id="PF04773"/>
    </source>
</evidence>
<dbReference type="Gene3D" id="2.60.120.1440">
    <property type="match status" value="1"/>
</dbReference>
<dbReference type="PIRSF" id="PIRSF018266">
    <property type="entry name" value="FecR"/>
    <property type="match status" value="1"/>
</dbReference>
<comment type="caution">
    <text evidence="3">The sequence shown here is derived from an EMBL/GenBank/DDBJ whole genome shotgun (WGS) entry which is preliminary data.</text>
</comment>
<protein>
    <submittedName>
        <fullName evidence="3">FecR family protein</fullName>
    </submittedName>
</protein>
<dbReference type="Pfam" id="PF04773">
    <property type="entry name" value="FecR"/>
    <property type="match status" value="1"/>
</dbReference>
<feature type="domain" description="FecR N-terminal" evidence="2">
    <location>
        <begin position="17"/>
        <end position="59"/>
    </location>
</feature>
<dbReference type="PANTHER" id="PTHR30273">
    <property type="entry name" value="PERIPLASMIC SIGNAL SENSOR AND SIGMA FACTOR ACTIVATOR FECR-RELATED"/>
    <property type="match status" value="1"/>
</dbReference>
<name>A0ABW2I8G3_9BURK</name>
<dbReference type="InterPro" id="IPR012373">
    <property type="entry name" value="Ferrdict_sens_TM"/>
</dbReference>
<evidence type="ECO:0000313" key="4">
    <source>
        <dbReference type="Proteomes" id="UP001596542"/>
    </source>
</evidence>
<keyword evidence="4" id="KW-1185">Reference proteome</keyword>
<dbReference type="EMBL" id="JBHTBU010000001">
    <property type="protein sequence ID" value="MFC7287229.1"/>
    <property type="molecule type" value="Genomic_DNA"/>
</dbReference>
<organism evidence="3 4">
    <name type="scientific">Herminiimonas glaciei</name>
    <dbReference type="NCBI Taxonomy" id="523788"/>
    <lineage>
        <taxon>Bacteria</taxon>
        <taxon>Pseudomonadati</taxon>
        <taxon>Pseudomonadota</taxon>
        <taxon>Betaproteobacteria</taxon>
        <taxon>Burkholderiales</taxon>
        <taxon>Oxalobacteraceae</taxon>
        <taxon>Herminiimonas</taxon>
    </lineage>
</organism>
<dbReference type="Proteomes" id="UP001596542">
    <property type="component" value="Unassembled WGS sequence"/>
</dbReference>
<accession>A0ABW2I8G3</accession>
<proteinExistence type="predicted"/>